<accession>A0A497EMW3</accession>
<organism evidence="1 2">
    <name type="scientific">Thermoproteota archaeon</name>
    <dbReference type="NCBI Taxonomy" id="2056631"/>
    <lineage>
        <taxon>Archaea</taxon>
        <taxon>Thermoproteota</taxon>
    </lineage>
</organism>
<evidence type="ECO:0000313" key="1">
    <source>
        <dbReference type="EMBL" id="RLE48744.1"/>
    </source>
</evidence>
<dbReference type="AlphaFoldDB" id="A0A497EMW3"/>
<proteinExistence type="predicted"/>
<protein>
    <submittedName>
        <fullName evidence="1">Uncharacterized protein</fullName>
    </submittedName>
</protein>
<dbReference type="Proteomes" id="UP000272051">
    <property type="component" value="Unassembled WGS sequence"/>
</dbReference>
<dbReference type="EMBL" id="QMQX01000239">
    <property type="protein sequence ID" value="RLE48744.1"/>
    <property type="molecule type" value="Genomic_DNA"/>
</dbReference>
<sequence>MEALGAGPSHCDGWGYAVYAFIEEVLKLFHYKTLRPIHEDYEALNQLLKNLDDAEYAMGFTL</sequence>
<name>A0A497EMW3_9CREN</name>
<evidence type="ECO:0000313" key="2">
    <source>
        <dbReference type="Proteomes" id="UP000272051"/>
    </source>
</evidence>
<gene>
    <name evidence="1" type="ORF">DRJ33_08770</name>
</gene>
<reference evidence="1 2" key="1">
    <citation type="submission" date="2018-06" db="EMBL/GenBank/DDBJ databases">
        <title>Extensive metabolic versatility and redundancy in microbially diverse, dynamic hydrothermal sediments.</title>
        <authorList>
            <person name="Dombrowski N."/>
            <person name="Teske A."/>
            <person name="Baker B.J."/>
        </authorList>
    </citation>
    <scope>NUCLEOTIDE SEQUENCE [LARGE SCALE GENOMIC DNA]</scope>
    <source>
        <strain evidence="1">B34_G17</strain>
    </source>
</reference>
<comment type="caution">
    <text evidence="1">The sequence shown here is derived from an EMBL/GenBank/DDBJ whole genome shotgun (WGS) entry which is preliminary data.</text>
</comment>